<feature type="transmembrane region" description="Helical" evidence="7">
    <location>
        <begin position="465"/>
        <end position="488"/>
    </location>
</feature>
<dbReference type="AlphaFoldDB" id="R7UFE2"/>
<evidence type="ECO:0000313" key="10">
    <source>
        <dbReference type="Proteomes" id="UP000014760"/>
    </source>
</evidence>
<reference evidence="9" key="3">
    <citation type="submission" date="2015-06" db="UniProtKB">
        <authorList>
            <consortium name="EnsemblMetazoa"/>
        </authorList>
    </citation>
    <scope>IDENTIFICATION</scope>
</reference>
<dbReference type="GO" id="GO:0044341">
    <property type="term" value="P:sodium-dependent phosphate transport"/>
    <property type="evidence" value="ECO:0007669"/>
    <property type="project" value="InterPro"/>
</dbReference>
<dbReference type="HOGENOM" id="CLU_025063_0_0_1"/>
<organism evidence="8">
    <name type="scientific">Capitella teleta</name>
    <name type="common">Polychaete worm</name>
    <dbReference type="NCBI Taxonomy" id="283909"/>
    <lineage>
        <taxon>Eukaryota</taxon>
        <taxon>Metazoa</taxon>
        <taxon>Spiralia</taxon>
        <taxon>Lophotrochozoa</taxon>
        <taxon>Annelida</taxon>
        <taxon>Polychaeta</taxon>
        <taxon>Sedentaria</taxon>
        <taxon>Scolecida</taxon>
        <taxon>Capitellidae</taxon>
        <taxon>Capitella</taxon>
    </lineage>
</organism>
<feature type="transmembrane region" description="Helical" evidence="7">
    <location>
        <begin position="586"/>
        <end position="606"/>
    </location>
</feature>
<evidence type="ECO:0000313" key="8">
    <source>
        <dbReference type="EMBL" id="ELU04828.1"/>
    </source>
</evidence>
<dbReference type="EnsemblMetazoa" id="CapteT223061">
    <property type="protein sequence ID" value="CapteP223061"/>
    <property type="gene ID" value="CapteG223061"/>
</dbReference>
<sequence>MRMPLAGNKTDNLTLAEEVKAPLLLLIFDLETLTLHNEDDRLVVLDVIKSNGQAMVLSDASYTNSAYSHDTDQNYYETIQKDSPNGDVHTKQVAEGTVAPDDPWTVVDEASAFKPWSESTTKEKIIRVIFYLFAPIVVLTMLYLFICSLDMLTSAFQLMTGRAAGAAFTMNEFLSNPIAGLMLGVLVTVLVQSSSTSTSIIVAMVASGVLEVKPAIPIIMGTNIGTTVTNLLVALTQSVDRDVFRRAFAGATVHDIFNWSNVILLLPLEAATGFLYYLTYFMTQGIGSGDGSSDMDFLKVITDPLTEKIIMLDESIITAIAEEIPRAKYPIIKTYCTKTVQDFVRIWPGGNDSLTGECIVNETEFDAIDRRPYAIDFRYNCSDDDNITTFTYSDIVEDNSTKCSHLFLNQGIPGAALSEVEAGIILFVCSIFCLITCLLILVKVLNTVLKGPMAKVLRSVINADFPGYASCLTGYFAMMVGAGVTILVQSSSVTTAVLTPLVGMGLITVDRIYPLVLGANLGTTVTSILAAFTADADKIDATIQIALSHLFFNITGIMIWYPICYLRQFPLFVAKHLGIITAKYRWFAVAYVLFFFLLFPLTILGLSLAGVWVLVGVGVPILLLILVVILINVLQYYKPQWLPSCLQTWDFLPLCLRSLAPLDMCITIVCANSFCRRCCSCFFKGELMEDVVLEQDVIAATPEVKPKEAAILPEDDVVKGRVTNGQVVFDEPLT</sequence>
<accession>R7UFE2</accession>
<dbReference type="GO" id="GO:0005436">
    <property type="term" value="F:sodium:phosphate symporter activity"/>
    <property type="evidence" value="ECO:0007669"/>
    <property type="project" value="InterPro"/>
</dbReference>
<feature type="transmembrane region" description="Helical" evidence="7">
    <location>
        <begin position="546"/>
        <end position="566"/>
    </location>
</feature>
<dbReference type="Proteomes" id="UP000014760">
    <property type="component" value="Unassembled WGS sequence"/>
</dbReference>
<keyword evidence="5 7" id="KW-1133">Transmembrane helix</keyword>
<dbReference type="STRING" id="283909.R7UFE2"/>
<evidence type="ECO:0000256" key="1">
    <source>
        <dbReference type="ARBA" id="ARBA00004424"/>
    </source>
</evidence>
<evidence type="ECO:0000256" key="4">
    <source>
        <dbReference type="ARBA" id="ARBA00022692"/>
    </source>
</evidence>
<dbReference type="PANTHER" id="PTHR10010">
    <property type="entry name" value="SOLUTE CARRIER FAMILY 34 SODIUM PHOSPHATE , MEMBER 2-RELATED"/>
    <property type="match status" value="1"/>
</dbReference>
<comment type="subcellular location">
    <subcellularLocation>
        <location evidence="1">Apical cell membrane</location>
        <topology evidence="1">Multi-pass membrane protein</topology>
    </subcellularLocation>
</comment>
<feature type="transmembrane region" description="Helical" evidence="7">
    <location>
        <begin position="612"/>
        <end position="634"/>
    </location>
</feature>
<dbReference type="InterPro" id="IPR003841">
    <property type="entry name" value="Na/Pi_transpt"/>
</dbReference>
<proteinExistence type="inferred from homology"/>
<keyword evidence="3" id="KW-1003">Cell membrane</keyword>
<dbReference type="OrthoDB" id="76259at2759"/>
<comment type="similarity">
    <text evidence="2">Belongs to the SLC34A transporter family.</text>
</comment>
<evidence type="ECO:0008006" key="11">
    <source>
        <dbReference type="Google" id="ProtNLM"/>
    </source>
</evidence>
<keyword evidence="10" id="KW-1185">Reference proteome</keyword>
<feature type="transmembrane region" description="Helical" evidence="7">
    <location>
        <begin position="424"/>
        <end position="445"/>
    </location>
</feature>
<reference evidence="8 10" key="2">
    <citation type="journal article" date="2013" name="Nature">
        <title>Insights into bilaterian evolution from three spiralian genomes.</title>
        <authorList>
            <person name="Simakov O."/>
            <person name="Marletaz F."/>
            <person name="Cho S.J."/>
            <person name="Edsinger-Gonzales E."/>
            <person name="Havlak P."/>
            <person name="Hellsten U."/>
            <person name="Kuo D.H."/>
            <person name="Larsson T."/>
            <person name="Lv J."/>
            <person name="Arendt D."/>
            <person name="Savage R."/>
            <person name="Osoegawa K."/>
            <person name="de Jong P."/>
            <person name="Grimwood J."/>
            <person name="Chapman J.A."/>
            <person name="Shapiro H."/>
            <person name="Aerts A."/>
            <person name="Otillar R.P."/>
            <person name="Terry A.Y."/>
            <person name="Boore J.L."/>
            <person name="Grigoriev I.V."/>
            <person name="Lindberg D.R."/>
            <person name="Seaver E.C."/>
            <person name="Weisblat D.A."/>
            <person name="Putnam N.H."/>
            <person name="Rokhsar D.S."/>
        </authorList>
    </citation>
    <scope>NUCLEOTIDE SEQUENCE</scope>
    <source>
        <strain evidence="8 10">I ESC-2004</strain>
    </source>
</reference>
<reference evidence="10" key="1">
    <citation type="submission" date="2012-12" db="EMBL/GenBank/DDBJ databases">
        <authorList>
            <person name="Hellsten U."/>
            <person name="Grimwood J."/>
            <person name="Chapman J.A."/>
            <person name="Shapiro H."/>
            <person name="Aerts A."/>
            <person name="Otillar R.P."/>
            <person name="Terry A.Y."/>
            <person name="Boore J.L."/>
            <person name="Simakov O."/>
            <person name="Marletaz F."/>
            <person name="Cho S.-J."/>
            <person name="Edsinger-Gonzales E."/>
            <person name="Havlak P."/>
            <person name="Kuo D.-H."/>
            <person name="Larsson T."/>
            <person name="Lv J."/>
            <person name="Arendt D."/>
            <person name="Savage R."/>
            <person name="Osoegawa K."/>
            <person name="de Jong P."/>
            <person name="Lindberg D.R."/>
            <person name="Seaver E.C."/>
            <person name="Weisblat D.A."/>
            <person name="Putnam N.H."/>
            <person name="Grigoriev I.V."/>
            <person name="Rokhsar D.S."/>
        </authorList>
    </citation>
    <scope>NUCLEOTIDE SEQUENCE</scope>
    <source>
        <strain evidence="10">I ESC-2004</strain>
    </source>
</reference>
<dbReference type="GO" id="GO:0016324">
    <property type="term" value="C:apical plasma membrane"/>
    <property type="evidence" value="ECO:0007669"/>
    <property type="project" value="UniProtKB-SubCell"/>
</dbReference>
<dbReference type="EMBL" id="KB302059">
    <property type="protein sequence ID" value="ELU04828.1"/>
    <property type="molecule type" value="Genomic_DNA"/>
</dbReference>
<dbReference type="EMBL" id="AMQN01008044">
    <property type="status" value="NOT_ANNOTATED_CDS"/>
    <property type="molecule type" value="Genomic_DNA"/>
</dbReference>
<dbReference type="Pfam" id="PF02690">
    <property type="entry name" value="Na_Pi_cotrans"/>
    <property type="match status" value="2"/>
</dbReference>
<dbReference type="OMA" id="HDAIPVM"/>
<evidence type="ECO:0000256" key="3">
    <source>
        <dbReference type="ARBA" id="ARBA00022475"/>
    </source>
</evidence>
<evidence type="ECO:0000256" key="5">
    <source>
        <dbReference type="ARBA" id="ARBA00022989"/>
    </source>
</evidence>
<evidence type="ECO:0000256" key="6">
    <source>
        <dbReference type="ARBA" id="ARBA00023136"/>
    </source>
</evidence>
<gene>
    <name evidence="8" type="ORF">CAPTEDRAFT_223061</name>
</gene>
<name>R7UFE2_CAPTE</name>
<feature type="transmembrane region" description="Helical" evidence="7">
    <location>
        <begin position="178"/>
        <end position="203"/>
    </location>
</feature>
<evidence type="ECO:0000256" key="7">
    <source>
        <dbReference type="SAM" id="Phobius"/>
    </source>
</evidence>
<feature type="transmembrane region" description="Helical" evidence="7">
    <location>
        <begin position="512"/>
        <end position="534"/>
    </location>
</feature>
<evidence type="ECO:0000256" key="2">
    <source>
        <dbReference type="ARBA" id="ARBA00005808"/>
    </source>
</evidence>
<protein>
    <recommendedName>
        <fullName evidence="11">Sodium-dependent phosphate transport protein 2B</fullName>
    </recommendedName>
</protein>
<dbReference type="PANTHER" id="PTHR10010:SF46">
    <property type="entry name" value="SODIUM-DEPENDENT PHOSPHATE TRANSPORT PROTEIN 2B"/>
    <property type="match status" value="1"/>
</dbReference>
<feature type="transmembrane region" description="Helical" evidence="7">
    <location>
        <begin position="215"/>
        <end position="236"/>
    </location>
</feature>
<keyword evidence="4 7" id="KW-0812">Transmembrane</keyword>
<dbReference type="NCBIfam" id="NF037997">
    <property type="entry name" value="Na_Pi_symport"/>
    <property type="match status" value="1"/>
</dbReference>
<evidence type="ECO:0000313" key="9">
    <source>
        <dbReference type="EnsemblMetazoa" id="CapteP223061"/>
    </source>
</evidence>
<feature type="transmembrane region" description="Helical" evidence="7">
    <location>
        <begin position="256"/>
        <end position="278"/>
    </location>
</feature>
<dbReference type="NCBIfam" id="TIGR01013">
    <property type="entry name" value="2a58"/>
    <property type="match status" value="1"/>
</dbReference>
<keyword evidence="6 7" id="KW-0472">Membrane</keyword>
<feature type="transmembrane region" description="Helical" evidence="7">
    <location>
        <begin position="128"/>
        <end position="146"/>
    </location>
</feature>